<dbReference type="InterPro" id="IPR002347">
    <property type="entry name" value="SDR_fam"/>
</dbReference>
<dbReference type="AlphaFoldDB" id="A0A919XFA5"/>
<gene>
    <name evidence="4" type="ORF">J2TS6_28530</name>
</gene>
<dbReference type="PROSITE" id="PS00061">
    <property type="entry name" value="ADH_SHORT"/>
    <property type="match status" value="1"/>
</dbReference>
<dbReference type="InterPro" id="IPR051911">
    <property type="entry name" value="SDR_oxidoreductase"/>
</dbReference>
<dbReference type="PANTHER" id="PTHR43976">
    <property type="entry name" value="SHORT CHAIN DEHYDROGENASE"/>
    <property type="match status" value="1"/>
</dbReference>
<sequence>MPEQKVWYVTGASKGLGLALVKKLLENNYRVAATSRNLEDLKRAVGQVPEDRFLPLQVDLKSSESIDQSMKLAYEFFGQIDVAVNNAGYGIGGAIEELSKQEIMSSFEVNVFGSIYVIQSVLPYMRAKRYGHIINISSIAGLAPHTGWSIYAATKSAIMGMSDVLAQDVKSMGIHVTVVAPGGFRTEFNTAESLVVADYKIADYLPLHEGIRQFVSNHGKQLGDPEKAAEVFIELVESDNPPTCLFLGSDAYQRATEKLTGLLEDIQVNKKISERTDSNYQ</sequence>
<dbReference type="EMBL" id="BORQ01000003">
    <property type="protein sequence ID" value="GIO31712.1"/>
    <property type="molecule type" value="Genomic_DNA"/>
</dbReference>
<evidence type="ECO:0000256" key="3">
    <source>
        <dbReference type="RuleBase" id="RU000363"/>
    </source>
</evidence>
<protein>
    <submittedName>
        <fullName evidence="4">Short-chain dehydrogenase/reductase</fullName>
    </submittedName>
</protein>
<dbReference type="SUPFAM" id="SSF51735">
    <property type="entry name" value="NAD(P)-binding Rossmann-fold domains"/>
    <property type="match status" value="1"/>
</dbReference>
<evidence type="ECO:0000313" key="4">
    <source>
        <dbReference type="EMBL" id="GIO31712.1"/>
    </source>
</evidence>
<evidence type="ECO:0000256" key="1">
    <source>
        <dbReference type="ARBA" id="ARBA00006484"/>
    </source>
</evidence>
<dbReference type="PRINTS" id="PR00081">
    <property type="entry name" value="GDHRDH"/>
</dbReference>
<dbReference type="InterPro" id="IPR020904">
    <property type="entry name" value="Sc_DH/Rdtase_CS"/>
</dbReference>
<evidence type="ECO:0000256" key="2">
    <source>
        <dbReference type="ARBA" id="ARBA00023002"/>
    </source>
</evidence>
<dbReference type="Pfam" id="PF00106">
    <property type="entry name" value="adh_short"/>
    <property type="match status" value="1"/>
</dbReference>
<reference evidence="4" key="1">
    <citation type="submission" date="2021-03" db="EMBL/GenBank/DDBJ databases">
        <title>Antimicrobial resistance genes in bacteria isolated from Japanese honey, and their potential for conferring macrolide and lincosamide resistance in the American foulbrood pathogen Paenibacillus larvae.</title>
        <authorList>
            <person name="Okamoto M."/>
            <person name="Kumagai M."/>
            <person name="Kanamori H."/>
            <person name="Takamatsu D."/>
        </authorList>
    </citation>
    <scope>NUCLEOTIDE SEQUENCE</scope>
    <source>
        <strain evidence="4">J2TS6</strain>
    </source>
</reference>
<comment type="caution">
    <text evidence="4">The sequence shown here is derived from an EMBL/GenBank/DDBJ whole genome shotgun (WGS) entry which is preliminary data.</text>
</comment>
<accession>A0A919XFA5</accession>
<dbReference type="CDD" id="cd05374">
    <property type="entry name" value="17beta-HSD-like_SDR_c"/>
    <property type="match status" value="1"/>
</dbReference>
<dbReference type="Gene3D" id="3.40.50.720">
    <property type="entry name" value="NAD(P)-binding Rossmann-like Domain"/>
    <property type="match status" value="1"/>
</dbReference>
<dbReference type="GO" id="GO:0016491">
    <property type="term" value="F:oxidoreductase activity"/>
    <property type="evidence" value="ECO:0007669"/>
    <property type="project" value="UniProtKB-KW"/>
</dbReference>
<dbReference type="Proteomes" id="UP000679779">
    <property type="component" value="Unassembled WGS sequence"/>
</dbReference>
<proteinExistence type="inferred from homology"/>
<dbReference type="RefSeq" id="WP_160042617.1">
    <property type="nucleotide sequence ID" value="NZ_BORQ01000003.1"/>
</dbReference>
<comment type="similarity">
    <text evidence="1 3">Belongs to the short-chain dehydrogenases/reductases (SDR) family.</text>
</comment>
<name>A0A919XFA5_9BACL</name>
<keyword evidence="5" id="KW-1185">Reference proteome</keyword>
<evidence type="ECO:0000313" key="5">
    <source>
        <dbReference type="Proteomes" id="UP000679779"/>
    </source>
</evidence>
<organism evidence="4 5">
    <name type="scientific">Paenibacillus albilobatus</name>
    <dbReference type="NCBI Taxonomy" id="2716884"/>
    <lineage>
        <taxon>Bacteria</taxon>
        <taxon>Bacillati</taxon>
        <taxon>Bacillota</taxon>
        <taxon>Bacilli</taxon>
        <taxon>Bacillales</taxon>
        <taxon>Paenibacillaceae</taxon>
        <taxon>Paenibacillus</taxon>
    </lineage>
</organism>
<dbReference type="InterPro" id="IPR036291">
    <property type="entry name" value="NAD(P)-bd_dom_sf"/>
</dbReference>
<dbReference type="PRINTS" id="PR00080">
    <property type="entry name" value="SDRFAMILY"/>
</dbReference>
<keyword evidence="2" id="KW-0560">Oxidoreductase</keyword>
<dbReference type="PANTHER" id="PTHR43976:SF16">
    <property type="entry name" value="SHORT-CHAIN DEHYDROGENASE_REDUCTASE FAMILY PROTEIN"/>
    <property type="match status" value="1"/>
</dbReference>